<gene>
    <name evidence="3" type="ORF">CWI69_09040</name>
</gene>
<protein>
    <recommendedName>
        <fullName evidence="5">General secretion pathway protein GspM</fullName>
    </recommendedName>
</protein>
<keyword evidence="2" id="KW-1133">Transmembrane helix</keyword>
<dbReference type="AlphaFoldDB" id="A0A432XWN0"/>
<keyword evidence="1" id="KW-0175">Coiled coil</keyword>
<evidence type="ECO:0008006" key="5">
    <source>
        <dbReference type="Google" id="ProtNLM"/>
    </source>
</evidence>
<sequence>MSKSQRQLLIVAAILAGIQFVILPLMDYQNQQHDELTLLEQRLSRSEQLLQNQEELKELSAAVQANEEKILAAIPMATDKTMMRIELQGEVQSIARKYSVNVDEFNWMTDSQSVSATVDLQRAKIRLEGPVSQLAQTHLEMTQELPSIRFVDASLTSANNRRNKLTGDPQMRLELILEIATRSAVGGEQ</sequence>
<evidence type="ECO:0000313" key="3">
    <source>
        <dbReference type="EMBL" id="RUO53155.1"/>
    </source>
</evidence>
<organism evidence="3 4">
    <name type="scientific">Pseudidiomarina halophila</name>
    <dbReference type="NCBI Taxonomy" id="1449799"/>
    <lineage>
        <taxon>Bacteria</taxon>
        <taxon>Pseudomonadati</taxon>
        <taxon>Pseudomonadota</taxon>
        <taxon>Gammaproteobacteria</taxon>
        <taxon>Alteromonadales</taxon>
        <taxon>Idiomarinaceae</taxon>
        <taxon>Pseudidiomarina</taxon>
    </lineage>
</organism>
<name>A0A432XWN0_9GAMM</name>
<keyword evidence="4" id="KW-1185">Reference proteome</keyword>
<keyword evidence="2" id="KW-0472">Membrane</keyword>
<evidence type="ECO:0000256" key="1">
    <source>
        <dbReference type="SAM" id="Coils"/>
    </source>
</evidence>
<keyword evidence="2" id="KW-0812">Transmembrane</keyword>
<comment type="caution">
    <text evidence="3">The sequence shown here is derived from an EMBL/GenBank/DDBJ whole genome shotgun (WGS) entry which is preliminary data.</text>
</comment>
<dbReference type="OrthoDB" id="6238484at2"/>
<feature type="coiled-coil region" evidence="1">
    <location>
        <begin position="36"/>
        <end position="69"/>
    </location>
</feature>
<feature type="transmembrane region" description="Helical" evidence="2">
    <location>
        <begin position="7"/>
        <end position="26"/>
    </location>
</feature>
<dbReference type="EMBL" id="PIPW01000002">
    <property type="protein sequence ID" value="RUO53155.1"/>
    <property type="molecule type" value="Genomic_DNA"/>
</dbReference>
<reference evidence="4" key="1">
    <citation type="journal article" date="2018" name="Front. Microbiol.">
        <title>Genome-Based Analysis Reveals the Taxonomy and Diversity of the Family Idiomarinaceae.</title>
        <authorList>
            <person name="Liu Y."/>
            <person name="Lai Q."/>
            <person name="Shao Z."/>
        </authorList>
    </citation>
    <scope>NUCLEOTIDE SEQUENCE [LARGE SCALE GENOMIC DNA]</scope>
    <source>
        <strain evidence="4">BH195</strain>
    </source>
</reference>
<evidence type="ECO:0000256" key="2">
    <source>
        <dbReference type="SAM" id="Phobius"/>
    </source>
</evidence>
<proteinExistence type="predicted"/>
<evidence type="ECO:0000313" key="4">
    <source>
        <dbReference type="Proteomes" id="UP000287198"/>
    </source>
</evidence>
<dbReference type="RefSeq" id="WP_126763862.1">
    <property type="nucleotide sequence ID" value="NZ_JBHLTZ010000012.1"/>
</dbReference>
<accession>A0A432XWN0</accession>
<dbReference type="Proteomes" id="UP000287198">
    <property type="component" value="Unassembled WGS sequence"/>
</dbReference>